<feature type="domain" description="YvlB/LiaX N-terminal" evidence="1">
    <location>
        <begin position="6"/>
        <end position="32"/>
    </location>
</feature>
<dbReference type="RefSeq" id="WP_010936362.1">
    <property type="nucleotide sequence ID" value="NZ_JAWQJC010000007.1"/>
</dbReference>
<name>A0A0V8M4Z8_9CHLR</name>
<comment type="caution">
    <text evidence="2">The sequence shown here is derived from an EMBL/GenBank/DDBJ whole genome shotgun (WGS) entry which is preliminary data.</text>
</comment>
<dbReference type="OrthoDB" id="160909at2"/>
<evidence type="ECO:0000313" key="3">
    <source>
        <dbReference type="Proteomes" id="UP000053577"/>
    </source>
</evidence>
<sequence>MSENAKKILQMLSEGKITVDQANKLLEALGNEDSKPAPAAAITAKGVPKYLRVIINGTDEDSNAKVNVRVPMALLRAGIKLASILPADATNEIDHNLKEKGVNFDFKNLREEDIEPLIEAMTEMEVDVDSEGSKVKVFTE</sequence>
<evidence type="ECO:0000313" key="2">
    <source>
        <dbReference type="EMBL" id="KSV18609.1"/>
    </source>
</evidence>
<dbReference type="Pfam" id="PF22746">
    <property type="entry name" value="SHOCT-like_DUF2089-C"/>
    <property type="match status" value="1"/>
</dbReference>
<proteinExistence type="predicted"/>
<evidence type="ECO:0000259" key="1">
    <source>
        <dbReference type="Pfam" id="PF22746"/>
    </source>
</evidence>
<reference evidence="2 3" key="1">
    <citation type="journal article" date="2015" name="Sci. Rep.">
        <title>A comparative genomics and reductive dehalogenase gene transcription study of two chloroethene-respiring bacteria, Dehalococcoides mccartyi strains MB and 11a.</title>
        <authorList>
            <person name="Low A."/>
            <person name="Shen Z."/>
            <person name="Cheng D."/>
            <person name="Rogers M.J."/>
            <person name="Lee P.K."/>
            <person name="He J."/>
        </authorList>
    </citation>
    <scope>NUCLEOTIDE SEQUENCE [LARGE SCALE GENOMIC DNA]</scope>
    <source>
        <strain evidence="2 3">MB</strain>
    </source>
</reference>
<dbReference type="InterPro" id="IPR053959">
    <property type="entry name" value="YvlB/LiaX_N"/>
</dbReference>
<dbReference type="PATRIC" id="fig|61435.5.peg.233"/>
<dbReference type="Proteomes" id="UP000053577">
    <property type="component" value="Unassembled WGS sequence"/>
</dbReference>
<dbReference type="EMBL" id="JGYD01000010">
    <property type="protein sequence ID" value="KSV18609.1"/>
    <property type="molecule type" value="Genomic_DNA"/>
</dbReference>
<gene>
    <name evidence="2" type="ORF">DA01_01140</name>
</gene>
<protein>
    <recommendedName>
        <fullName evidence="1">YvlB/LiaX N-terminal domain-containing protein</fullName>
    </recommendedName>
</protein>
<dbReference type="GeneID" id="3230091"/>
<accession>A0A0V8M4Z8</accession>
<organism evidence="2 3">
    <name type="scientific">Dehalococcoides mccartyi</name>
    <dbReference type="NCBI Taxonomy" id="61435"/>
    <lineage>
        <taxon>Bacteria</taxon>
        <taxon>Bacillati</taxon>
        <taxon>Chloroflexota</taxon>
        <taxon>Dehalococcoidia</taxon>
        <taxon>Dehalococcoidales</taxon>
        <taxon>Dehalococcoidaceae</taxon>
        <taxon>Dehalococcoides</taxon>
    </lineage>
</organism>
<dbReference type="eggNOG" id="ENOG5033C8J">
    <property type="taxonomic scope" value="Bacteria"/>
</dbReference>
<dbReference type="AlphaFoldDB" id="A0A0V8M4Z8"/>